<evidence type="ECO:0000259" key="11">
    <source>
        <dbReference type="PROSITE" id="PS50109"/>
    </source>
</evidence>
<dbReference type="InterPro" id="IPR003660">
    <property type="entry name" value="HAMP_dom"/>
</dbReference>
<dbReference type="Gene3D" id="6.10.340.10">
    <property type="match status" value="1"/>
</dbReference>
<evidence type="ECO:0000256" key="3">
    <source>
        <dbReference type="ARBA" id="ARBA00012438"/>
    </source>
</evidence>
<evidence type="ECO:0000313" key="14">
    <source>
        <dbReference type="Proteomes" id="UP001597453"/>
    </source>
</evidence>
<feature type="domain" description="HAMP" evidence="12">
    <location>
        <begin position="142"/>
        <end position="194"/>
    </location>
</feature>
<dbReference type="SMART" id="SM00387">
    <property type="entry name" value="HATPase_c"/>
    <property type="match status" value="1"/>
</dbReference>
<feature type="transmembrane region" description="Helical" evidence="10">
    <location>
        <begin position="118"/>
        <end position="139"/>
    </location>
</feature>
<organism evidence="13 14">
    <name type="scientific">Gulosibacter bifidus</name>
    <dbReference type="NCBI Taxonomy" id="272239"/>
    <lineage>
        <taxon>Bacteria</taxon>
        <taxon>Bacillati</taxon>
        <taxon>Actinomycetota</taxon>
        <taxon>Actinomycetes</taxon>
        <taxon>Micrococcales</taxon>
        <taxon>Microbacteriaceae</taxon>
        <taxon>Gulosibacter</taxon>
    </lineage>
</organism>
<evidence type="ECO:0000256" key="4">
    <source>
        <dbReference type="ARBA" id="ARBA00022553"/>
    </source>
</evidence>
<keyword evidence="5" id="KW-0808">Transferase</keyword>
<dbReference type="SUPFAM" id="SSF47384">
    <property type="entry name" value="Homodimeric domain of signal transducing histidine kinase"/>
    <property type="match status" value="1"/>
</dbReference>
<dbReference type="Pfam" id="PF00512">
    <property type="entry name" value="HisKA"/>
    <property type="match status" value="1"/>
</dbReference>
<dbReference type="EMBL" id="JBHUNF010000004">
    <property type="protein sequence ID" value="MFD2675101.1"/>
    <property type="molecule type" value="Genomic_DNA"/>
</dbReference>
<dbReference type="PROSITE" id="PS50885">
    <property type="entry name" value="HAMP"/>
    <property type="match status" value="1"/>
</dbReference>
<dbReference type="PANTHER" id="PTHR43711:SF1">
    <property type="entry name" value="HISTIDINE KINASE 1"/>
    <property type="match status" value="1"/>
</dbReference>
<dbReference type="InterPro" id="IPR003594">
    <property type="entry name" value="HATPase_dom"/>
</dbReference>
<evidence type="ECO:0000256" key="2">
    <source>
        <dbReference type="ARBA" id="ARBA00004236"/>
    </source>
</evidence>
<dbReference type="InterPro" id="IPR005467">
    <property type="entry name" value="His_kinase_dom"/>
</dbReference>
<keyword evidence="9" id="KW-0902">Two-component regulatory system</keyword>
<dbReference type="SMART" id="SM00388">
    <property type="entry name" value="HisKA"/>
    <property type="match status" value="1"/>
</dbReference>
<keyword evidence="6 10" id="KW-0812">Transmembrane</keyword>
<comment type="catalytic activity">
    <reaction evidence="1">
        <text>ATP + protein L-histidine = ADP + protein N-phospho-L-histidine.</text>
        <dbReference type="EC" id="2.7.13.3"/>
    </reaction>
</comment>
<dbReference type="Pfam" id="PF02518">
    <property type="entry name" value="HATPase_c"/>
    <property type="match status" value="1"/>
</dbReference>
<dbReference type="InterPro" id="IPR036097">
    <property type="entry name" value="HisK_dim/P_sf"/>
</dbReference>
<name>A0ABW5RK84_9MICO</name>
<evidence type="ECO:0000256" key="1">
    <source>
        <dbReference type="ARBA" id="ARBA00000085"/>
    </source>
</evidence>
<protein>
    <recommendedName>
        <fullName evidence="3">histidine kinase</fullName>
        <ecNumber evidence="3">2.7.13.3</ecNumber>
    </recommendedName>
</protein>
<evidence type="ECO:0000256" key="10">
    <source>
        <dbReference type="SAM" id="Phobius"/>
    </source>
</evidence>
<dbReference type="InterPro" id="IPR003661">
    <property type="entry name" value="HisK_dim/P_dom"/>
</dbReference>
<gene>
    <name evidence="13" type="ORF">ACFSUQ_07325</name>
</gene>
<comment type="caution">
    <text evidence="13">The sequence shown here is derived from an EMBL/GenBank/DDBJ whole genome shotgun (WGS) entry which is preliminary data.</text>
</comment>
<evidence type="ECO:0000256" key="8">
    <source>
        <dbReference type="ARBA" id="ARBA00022989"/>
    </source>
</evidence>
<dbReference type="Gene3D" id="3.30.565.10">
    <property type="entry name" value="Histidine kinase-like ATPase, C-terminal domain"/>
    <property type="match status" value="1"/>
</dbReference>
<keyword evidence="7" id="KW-0418">Kinase</keyword>
<keyword evidence="14" id="KW-1185">Reference proteome</keyword>
<dbReference type="InterPro" id="IPR004358">
    <property type="entry name" value="Sig_transdc_His_kin-like_C"/>
</dbReference>
<evidence type="ECO:0000256" key="7">
    <source>
        <dbReference type="ARBA" id="ARBA00022777"/>
    </source>
</evidence>
<comment type="subcellular location">
    <subcellularLocation>
        <location evidence="2">Cell membrane</location>
    </subcellularLocation>
</comment>
<keyword evidence="10" id="KW-0472">Membrane</keyword>
<feature type="transmembrane region" description="Helical" evidence="10">
    <location>
        <begin position="7"/>
        <end position="25"/>
    </location>
</feature>
<dbReference type="InterPro" id="IPR036890">
    <property type="entry name" value="HATPase_C_sf"/>
</dbReference>
<feature type="domain" description="Histidine kinase" evidence="11">
    <location>
        <begin position="209"/>
        <end position="412"/>
    </location>
</feature>
<reference evidence="14" key="1">
    <citation type="journal article" date="2019" name="Int. J. Syst. Evol. Microbiol.">
        <title>The Global Catalogue of Microorganisms (GCM) 10K type strain sequencing project: providing services to taxonomists for standard genome sequencing and annotation.</title>
        <authorList>
            <consortium name="The Broad Institute Genomics Platform"/>
            <consortium name="The Broad Institute Genome Sequencing Center for Infectious Disease"/>
            <person name="Wu L."/>
            <person name="Ma J."/>
        </authorList>
    </citation>
    <scope>NUCLEOTIDE SEQUENCE [LARGE SCALE GENOMIC DNA]</scope>
    <source>
        <strain evidence="14">TISTR 1511</strain>
    </source>
</reference>
<dbReference type="RefSeq" id="WP_066057376.1">
    <property type="nucleotide sequence ID" value="NZ_JBHUNF010000004.1"/>
</dbReference>
<dbReference type="Proteomes" id="UP001597453">
    <property type="component" value="Unassembled WGS sequence"/>
</dbReference>
<keyword evidence="13" id="KW-0067">ATP-binding</keyword>
<keyword evidence="13" id="KW-0547">Nucleotide-binding</keyword>
<sequence>MKLTLRALALAGLACIGILLVWQFGTRPATRVDISQLNAIAKQVEQQWPTPTLTTPGAVFEGETPITSREVSWPSPLAAASDDAQLLPIVVDGDTVGVLAISADAGREPVLNAHLHSALRVATATIGILTLLAIAWVAVEYARVIRPFRRLEQFASDVAAGNLDAPLLAGTNTRFGAWQSSLDILRSELLEARANEDTAKLAHKQLIEQISHDIRTPIASIAANAELLELENLSSSQRERVHTIAAKAQQLAAFTHDLDPNLVKLRVDPVAIGSPQLPPMFRSTDVEVRVDPIPPCIVLGDPMRLQQVIDNIIENSVKYAGTPITVTSELEDDQLCIHIADTGLGVPAAERGTLLGRGVRGSNSTGVVGQGLGLYTSAHLMERMGGAMWLTAPDSQDAPSGFTVTLALTLADS</sequence>
<dbReference type="InterPro" id="IPR050736">
    <property type="entry name" value="Sensor_HK_Regulatory"/>
</dbReference>
<evidence type="ECO:0000256" key="5">
    <source>
        <dbReference type="ARBA" id="ARBA00022679"/>
    </source>
</evidence>
<proteinExistence type="predicted"/>
<dbReference type="PROSITE" id="PS50109">
    <property type="entry name" value="HIS_KIN"/>
    <property type="match status" value="1"/>
</dbReference>
<evidence type="ECO:0000256" key="6">
    <source>
        <dbReference type="ARBA" id="ARBA00022692"/>
    </source>
</evidence>
<dbReference type="CDD" id="cd00082">
    <property type="entry name" value="HisKA"/>
    <property type="match status" value="1"/>
</dbReference>
<evidence type="ECO:0000313" key="13">
    <source>
        <dbReference type="EMBL" id="MFD2675101.1"/>
    </source>
</evidence>
<dbReference type="PRINTS" id="PR00344">
    <property type="entry name" value="BCTRLSENSOR"/>
</dbReference>
<keyword evidence="8 10" id="KW-1133">Transmembrane helix</keyword>
<dbReference type="GO" id="GO:0005524">
    <property type="term" value="F:ATP binding"/>
    <property type="evidence" value="ECO:0007669"/>
    <property type="project" value="UniProtKB-KW"/>
</dbReference>
<dbReference type="PANTHER" id="PTHR43711">
    <property type="entry name" value="TWO-COMPONENT HISTIDINE KINASE"/>
    <property type="match status" value="1"/>
</dbReference>
<dbReference type="SUPFAM" id="SSF55874">
    <property type="entry name" value="ATPase domain of HSP90 chaperone/DNA topoisomerase II/histidine kinase"/>
    <property type="match status" value="1"/>
</dbReference>
<keyword evidence="4" id="KW-0597">Phosphoprotein</keyword>
<dbReference type="EC" id="2.7.13.3" evidence="3"/>
<evidence type="ECO:0000256" key="9">
    <source>
        <dbReference type="ARBA" id="ARBA00023012"/>
    </source>
</evidence>
<dbReference type="Gene3D" id="1.10.287.130">
    <property type="match status" value="1"/>
</dbReference>
<evidence type="ECO:0000259" key="12">
    <source>
        <dbReference type="PROSITE" id="PS50885"/>
    </source>
</evidence>
<accession>A0ABW5RK84</accession>